<comment type="caution">
    <text evidence="2">The sequence shown here is derived from an EMBL/GenBank/DDBJ whole genome shotgun (WGS) entry which is preliminary data.</text>
</comment>
<dbReference type="EMBL" id="JAZHXI010000025">
    <property type="protein sequence ID" value="KAL2059825.1"/>
    <property type="molecule type" value="Genomic_DNA"/>
</dbReference>
<protein>
    <submittedName>
        <fullName evidence="2">Uncharacterized protein</fullName>
    </submittedName>
</protein>
<gene>
    <name evidence="2" type="ORF">VTL71DRAFT_9980</name>
</gene>
<dbReference type="Proteomes" id="UP001595075">
    <property type="component" value="Unassembled WGS sequence"/>
</dbReference>
<dbReference type="Gene3D" id="2.60.20.10">
    <property type="entry name" value="Crystallins"/>
    <property type="match status" value="1"/>
</dbReference>
<proteinExistence type="predicted"/>
<organism evidence="2 3">
    <name type="scientific">Oculimacula yallundae</name>
    <dbReference type="NCBI Taxonomy" id="86028"/>
    <lineage>
        <taxon>Eukaryota</taxon>
        <taxon>Fungi</taxon>
        <taxon>Dikarya</taxon>
        <taxon>Ascomycota</taxon>
        <taxon>Pezizomycotina</taxon>
        <taxon>Leotiomycetes</taxon>
        <taxon>Helotiales</taxon>
        <taxon>Ploettnerulaceae</taxon>
        <taxon>Oculimacula</taxon>
    </lineage>
</organism>
<evidence type="ECO:0000313" key="2">
    <source>
        <dbReference type="EMBL" id="KAL2059825.1"/>
    </source>
</evidence>
<feature type="chain" id="PRO_5046032393" evidence="1">
    <location>
        <begin position="19"/>
        <end position="154"/>
    </location>
</feature>
<sequence length="154" mass="16459">MQFTAFCVTALLAAVASARDFTIYEHQNMQGNAHRETRWDDDACWNMNGAGDQASSVAGQGCTAFYSGRDCTGGQWLNYGDATTVPGFLENHIVSFRNKCPSLACPDPFDVCTYTNTDGECETGYGACLQKMGCDGRSGDADCIGIAIGCRTCA</sequence>
<name>A0ABR4BPZ6_9HELO</name>
<feature type="signal peptide" evidence="1">
    <location>
        <begin position="1"/>
        <end position="18"/>
    </location>
</feature>
<evidence type="ECO:0000313" key="3">
    <source>
        <dbReference type="Proteomes" id="UP001595075"/>
    </source>
</evidence>
<reference evidence="2 3" key="1">
    <citation type="journal article" date="2024" name="Commun. Biol.">
        <title>Comparative genomic analysis of thermophilic fungi reveals convergent evolutionary adaptations and gene losses.</title>
        <authorList>
            <person name="Steindorff A.S."/>
            <person name="Aguilar-Pontes M.V."/>
            <person name="Robinson A.J."/>
            <person name="Andreopoulos B."/>
            <person name="LaButti K."/>
            <person name="Kuo A."/>
            <person name="Mondo S."/>
            <person name="Riley R."/>
            <person name="Otillar R."/>
            <person name="Haridas S."/>
            <person name="Lipzen A."/>
            <person name="Grimwood J."/>
            <person name="Schmutz J."/>
            <person name="Clum A."/>
            <person name="Reid I.D."/>
            <person name="Moisan M.C."/>
            <person name="Butler G."/>
            <person name="Nguyen T.T.M."/>
            <person name="Dewar K."/>
            <person name="Conant G."/>
            <person name="Drula E."/>
            <person name="Henrissat B."/>
            <person name="Hansel C."/>
            <person name="Singer S."/>
            <person name="Hutchinson M.I."/>
            <person name="de Vries R.P."/>
            <person name="Natvig D.O."/>
            <person name="Powell A.J."/>
            <person name="Tsang A."/>
            <person name="Grigoriev I.V."/>
        </authorList>
    </citation>
    <scope>NUCLEOTIDE SEQUENCE [LARGE SCALE GENOMIC DNA]</scope>
    <source>
        <strain evidence="2 3">CBS 494.80</strain>
    </source>
</reference>
<evidence type="ECO:0000256" key="1">
    <source>
        <dbReference type="SAM" id="SignalP"/>
    </source>
</evidence>
<keyword evidence="1" id="KW-0732">Signal</keyword>
<keyword evidence="3" id="KW-1185">Reference proteome</keyword>
<accession>A0ABR4BPZ6</accession>